<comment type="subcellular location">
    <subcellularLocation>
        <location evidence="11">Cytoplasm</location>
    </subcellularLocation>
</comment>
<dbReference type="InterPro" id="IPR029066">
    <property type="entry name" value="PLP-binding_barrel"/>
</dbReference>
<sequence>MQALLKQQIQHSPAFVLDMDQVRANLQPLRYLQQATGCKVLYSMKALPLASLLSALKPHVDGISVSSLFEARLASELLGQQGDLHLTTPGLRADEFAEVAALCSHISFNSLSQYQRLGDFASGYSRGLRINPKLSFAADQRYDPCRMHSKLGVDIALLTEELPEGIEGLQFHTAFSQTELQPLLRTLKRLEPLLHRHAKLKWLNLGGGYLYHSIADLQVLRDAIRQIKATFAEDVYLEPGKALVGNAGYLTTTVLDRFDSDGKPVLVLDTSVNHHPKIFEYQLKPALHQEVPNGMCSAILAGSSCLAGDVFGEYRFERIPSIGEKLFFKDVGAYSLIKASRFNGYALPAIYLWRDGRPVLLRADDYQDYRRQWGI</sequence>
<dbReference type="Pfam" id="PF00278">
    <property type="entry name" value="Orn_DAP_Arg_deC"/>
    <property type="match status" value="1"/>
</dbReference>
<evidence type="ECO:0000256" key="5">
    <source>
        <dbReference type="ARBA" id="ARBA00022898"/>
    </source>
</evidence>
<feature type="domain" description="Orn/DAP/Arg decarboxylase 2 C-terminal" evidence="12">
    <location>
        <begin position="135"/>
        <end position="332"/>
    </location>
</feature>
<proteinExistence type="inferred from homology"/>
<comment type="similarity">
    <text evidence="8 11">Belongs to the Orn/Lys/Arg decarboxylase class-II family. NspC subfamily.</text>
</comment>
<dbReference type="InterPro" id="IPR022643">
    <property type="entry name" value="De-COase2_C"/>
</dbReference>
<keyword evidence="6 11" id="KW-0745">Spermidine biosynthesis</keyword>
<accession>A0ABY7GRD0</accession>
<dbReference type="PRINTS" id="PR01179">
    <property type="entry name" value="ODADCRBXLASE"/>
</dbReference>
<keyword evidence="5 11" id="KW-0663">Pyridoxal phosphate</keyword>
<evidence type="ECO:0000256" key="8">
    <source>
        <dbReference type="ARBA" id="ARBA00025802"/>
    </source>
</evidence>
<dbReference type="EMBL" id="CP113517">
    <property type="protein sequence ID" value="WAR47043.1"/>
    <property type="molecule type" value="Genomic_DNA"/>
</dbReference>
<dbReference type="Proteomes" id="UP001162780">
    <property type="component" value="Chromosome"/>
</dbReference>
<evidence type="ECO:0000256" key="11">
    <source>
        <dbReference type="PIRNR" id="PIRNR038941"/>
    </source>
</evidence>
<dbReference type="Gene3D" id="2.40.37.10">
    <property type="entry name" value="Lyase, Ornithine Decarboxylase, Chain A, domain 1"/>
    <property type="match status" value="1"/>
</dbReference>
<comment type="catalytic activity">
    <reaction evidence="10 11">
        <text>carboxynorspermidine + H(+) = norspermidine + CO2</text>
        <dbReference type="Rhea" id="RHEA:34099"/>
        <dbReference type="ChEBI" id="CHEBI:15378"/>
        <dbReference type="ChEBI" id="CHEBI:16526"/>
        <dbReference type="ChEBI" id="CHEBI:57920"/>
        <dbReference type="ChEBI" id="CHEBI:65070"/>
        <dbReference type="EC" id="4.1.1.96"/>
    </reaction>
</comment>
<evidence type="ECO:0000313" key="13">
    <source>
        <dbReference type="EMBL" id="WAR47043.1"/>
    </source>
</evidence>
<comment type="cofactor">
    <cofactor evidence="1 11">
        <name>pyridoxal 5'-phosphate</name>
        <dbReference type="ChEBI" id="CHEBI:597326"/>
    </cofactor>
</comment>
<evidence type="ECO:0000256" key="10">
    <source>
        <dbReference type="ARBA" id="ARBA00047389"/>
    </source>
</evidence>
<evidence type="ECO:0000256" key="1">
    <source>
        <dbReference type="ARBA" id="ARBA00001933"/>
    </source>
</evidence>
<organism evidence="13 14">
    <name type="scientific">Methylomonas rapida</name>
    <dbReference type="NCBI Taxonomy" id="2963939"/>
    <lineage>
        <taxon>Bacteria</taxon>
        <taxon>Pseudomonadati</taxon>
        <taxon>Pseudomonadota</taxon>
        <taxon>Gammaproteobacteria</taxon>
        <taxon>Methylococcales</taxon>
        <taxon>Methylococcaceae</taxon>
        <taxon>Methylomonas</taxon>
    </lineage>
</organism>
<reference evidence="13" key="1">
    <citation type="submission" date="2022-11" db="EMBL/GenBank/DDBJ databases">
        <title>Methylomonas rapida sp. nov., Carotenoid-Producing Obligate Methanotrophs with High Growth Characteristics and Biotechnological Potential.</title>
        <authorList>
            <person name="Tikhonova E.N."/>
            <person name="Suleimanov R.Z."/>
            <person name="Miroshnikov K."/>
            <person name="Oshkin I.Y."/>
            <person name="Belova S.E."/>
            <person name="Danilova O.V."/>
            <person name="Ashikhmin A."/>
            <person name="Konopkin A."/>
            <person name="But S.Y."/>
            <person name="Khmelenina V.N."/>
            <person name="Kuznetsov N."/>
            <person name="Pimenov N.V."/>
            <person name="Dedysh S.N."/>
        </authorList>
    </citation>
    <scope>NUCLEOTIDE SEQUENCE</scope>
    <source>
        <strain evidence="13">MP1</strain>
    </source>
</reference>
<keyword evidence="4 11" id="KW-0210">Decarboxylase</keyword>
<dbReference type="InterPro" id="IPR005730">
    <property type="entry name" value="Nsp_de-COase"/>
</dbReference>
<gene>
    <name evidence="13" type="ORF">NM686_010420</name>
</gene>
<dbReference type="PANTHER" id="PTHR43727">
    <property type="entry name" value="DIAMINOPIMELATE DECARBOXYLASE"/>
    <property type="match status" value="1"/>
</dbReference>
<dbReference type="SUPFAM" id="SSF51419">
    <property type="entry name" value="PLP-binding barrel"/>
    <property type="match status" value="1"/>
</dbReference>
<dbReference type="PIRSF" id="PIRSF038941">
    <property type="entry name" value="NspC"/>
    <property type="match status" value="1"/>
</dbReference>
<name>A0ABY7GRD0_9GAMM</name>
<protein>
    <recommendedName>
        <fullName evidence="3 11">Carboxynorspermidine/carboxyspermidine decarboxylase</fullName>
        <shortName evidence="11">CANS DC/CAS DC</shortName>
        <shortName evidence="11">CANSDC/CASDC</shortName>
        <ecNumber evidence="2 11">4.1.1.96</ecNumber>
    </recommendedName>
</protein>
<evidence type="ECO:0000313" key="14">
    <source>
        <dbReference type="Proteomes" id="UP001162780"/>
    </source>
</evidence>
<dbReference type="EC" id="4.1.1.96" evidence="2 11"/>
<keyword evidence="11" id="KW-0963">Cytoplasm</keyword>
<dbReference type="RefSeq" id="WP_269022956.1">
    <property type="nucleotide sequence ID" value="NZ_CP113517.1"/>
</dbReference>
<dbReference type="InterPro" id="IPR009006">
    <property type="entry name" value="Ala_racemase/Decarboxylase_C"/>
</dbReference>
<evidence type="ECO:0000256" key="6">
    <source>
        <dbReference type="ARBA" id="ARBA00023066"/>
    </source>
</evidence>
<keyword evidence="11" id="KW-0620">Polyamine biosynthesis</keyword>
<comment type="catalytic activity">
    <reaction evidence="9 11">
        <text>carboxyspermidine + H(+) = spermidine + CO2</text>
        <dbReference type="Rhea" id="RHEA:34095"/>
        <dbReference type="ChEBI" id="CHEBI:15378"/>
        <dbReference type="ChEBI" id="CHEBI:16526"/>
        <dbReference type="ChEBI" id="CHEBI:57834"/>
        <dbReference type="ChEBI" id="CHEBI:65072"/>
        <dbReference type="EC" id="4.1.1.96"/>
    </reaction>
</comment>
<evidence type="ECO:0000256" key="3">
    <source>
        <dbReference type="ARBA" id="ARBA00013633"/>
    </source>
</evidence>
<comment type="subunit">
    <text evidence="11">Homodimer.</text>
</comment>
<keyword evidence="14" id="KW-1185">Reference proteome</keyword>
<dbReference type="PANTHER" id="PTHR43727:SF1">
    <property type="entry name" value="CARBOXYNORSPERMIDINE_CARBOXYSPERMIDINE DECARBOXYLASE"/>
    <property type="match status" value="1"/>
</dbReference>
<evidence type="ECO:0000259" key="12">
    <source>
        <dbReference type="Pfam" id="PF00278"/>
    </source>
</evidence>
<dbReference type="Gene3D" id="3.20.20.10">
    <property type="entry name" value="Alanine racemase"/>
    <property type="match status" value="1"/>
</dbReference>
<evidence type="ECO:0000256" key="9">
    <source>
        <dbReference type="ARBA" id="ARBA00047351"/>
    </source>
</evidence>
<dbReference type="InterPro" id="IPR000183">
    <property type="entry name" value="Orn/DAP/Arg_de-COase"/>
</dbReference>
<keyword evidence="7 11" id="KW-0456">Lyase</keyword>
<comment type="function">
    <text evidence="11">Catalyzes the decarboxylation of carboxynorspermidine and carboxyspermidine.</text>
</comment>
<evidence type="ECO:0000256" key="2">
    <source>
        <dbReference type="ARBA" id="ARBA00012259"/>
    </source>
</evidence>
<evidence type="ECO:0000256" key="7">
    <source>
        <dbReference type="ARBA" id="ARBA00023239"/>
    </source>
</evidence>
<dbReference type="SUPFAM" id="SSF50621">
    <property type="entry name" value="Alanine racemase C-terminal domain-like"/>
    <property type="match status" value="1"/>
</dbReference>
<evidence type="ECO:0000256" key="4">
    <source>
        <dbReference type="ARBA" id="ARBA00022793"/>
    </source>
</evidence>